<feature type="transmembrane region" description="Helical" evidence="8">
    <location>
        <begin position="98"/>
        <end position="117"/>
    </location>
</feature>
<dbReference type="EMBL" id="CAFBPI010000101">
    <property type="protein sequence ID" value="CAB5023692.1"/>
    <property type="molecule type" value="Genomic_DNA"/>
</dbReference>
<dbReference type="GO" id="GO:0005886">
    <property type="term" value="C:plasma membrane"/>
    <property type="evidence" value="ECO:0007669"/>
    <property type="project" value="UniProtKB-SubCell"/>
</dbReference>
<keyword evidence="2" id="KW-0813">Transport</keyword>
<dbReference type="EMBL" id="CAEZUY010000115">
    <property type="protein sequence ID" value="CAB4619810.1"/>
    <property type="molecule type" value="Genomic_DNA"/>
</dbReference>
<evidence type="ECO:0000313" key="10">
    <source>
        <dbReference type="EMBL" id="CAB4600268.1"/>
    </source>
</evidence>
<keyword evidence="7 8" id="KW-0472">Membrane</keyword>
<proteinExistence type="predicted"/>
<protein>
    <submittedName>
        <fullName evidence="10">Unannotated protein</fullName>
    </submittedName>
</protein>
<evidence type="ECO:0000256" key="7">
    <source>
        <dbReference type="ARBA" id="ARBA00023136"/>
    </source>
</evidence>
<feature type="transmembrane region" description="Helical" evidence="8">
    <location>
        <begin position="46"/>
        <end position="67"/>
    </location>
</feature>
<evidence type="ECO:0000256" key="3">
    <source>
        <dbReference type="ARBA" id="ARBA00022475"/>
    </source>
</evidence>
<comment type="subcellular location">
    <subcellularLocation>
        <location evidence="1">Cell membrane</location>
        <topology evidence="1">Multi-pass membrane protein</topology>
    </subcellularLocation>
</comment>
<feature type="transmembrane region" description="Helical" evidence="8">
    <location>
        <begin position="124"/>
        <end position="143"/>
    </location>
</feature>
<dbReference type="AlphaFoldDB" id="A0A6J6GUA4"/>
<keyword evidence="4" id="KW-0997">Cell inner membrane</keyword>
<dbReference type="PANTHER" id="PTHR32196">
    <property type="entry name" value="ABC TRANSPORTER PERMEASE PROTEIN YPHD-RELATED-RELATED"/>
    <property type="match status" value="1"/>
</dbReference>
<evidence type="ECO:0000256" key="8">
    <source>
        <dbReference type="SAM" id="Phobius"/>
    </source>
</evidence>
<gene>
    <name evidence="9" type="ORF">UFOPK1380_01020</name>
    <name evidence="10" type="ORF">UFOPK1778_01222</name>
    <name evidence="11" type="ORF">UFOPK1863_00965</name>
    <name evidence="12" type="ORF">UFOPK2689_01231</name>
    <name evidence="13" type="ORF">UFOPK4095_01156</name>
</gene>
<feature type="transmembrane region" description="Helical" evidence="8">
    <location>
        <begin position="174"/>
        <end position="192"/>
    </location>
</feature>
<feature type="transmembrane region" description="Helical" evidence="8">
    <location>
        <begin position="303"/>
        <end position="322"/>
    </location>
</feature>
<feature type="transmembrane region" description="Helical" evidence="8">
    <location>
        <begin position="253"/>
        <end position="270"/>
    </location>
</feature>
<organism evidence="10">
    <name type="scientific">freshwater metagenome</name>
    <dbReference type="NCBI Taxonomy" id="449393"/>
    <lineage>
        <taxon>unclassified sequences</taxon>
        <taxon>metagenomes</taxon>
        <taxon>ecological metagenomes</taxon>
    </lineage>
</organism>
<accession>A0A6J6GUA4</accession>
<evidence type="ECO:0000313" key="12">
    <source>
        <dbReference type="EMBL" id="CAB4731916.1"/>
    </source>
</evidence>
<dbReference type="Pfam" id="PF02653">
    <property type="entry name" value="BPD_transp_2"/>
    <property type="match status" value="1"/>
</dbReference>
<sequence>MSTTPSGAKSRKRFKLPEETSVLIALIVLIGIVGALRPTFLKPVNLLNLAASYAIAALIAGCIVFLLSMGEIDLSFGWILNLSAVVAGLSMIAGIPVWIAIVLGIAAGTVMGALNGLLTVFMRLPLIIVTLGTASVFQGISLISNNSGSVVPTDKKITEHIFFRALGGSIDTPVPIILIFVLLAFVVLHLTLHKTRFGYRILAIGSNPEAARLAGIPTKKIKIQVCALMGAVSGVGGVLFLGFRGAVDPSTGGQMLLPVVAAAIIGGTPLSGGAGTVWGSLIGAMIVGVIGVGVVFIGIDAVWGTLVTGLVILFAIGVDQIVRVRKKRAI</sequence>
<dbReference type="EMBL" id="CAEZSC010000071">
    <property type="protein sequence ID" value="CAB4540486.1"/>
    <property type="molecule type" value="Genomic_DNA"/>
</dbReference>
<name>A0A6J6GUA4_9ZZZZ</name>
<evidence type="ECO:0000313" key="13">
    <source>
        <dbReference type="EMBL" id="CAB5023692.1"/>
    </source>
</evidence>
<evidence type="ECO:0000313" key="11">
    <source>
        <dbReference type="EMBL" id="CAB4619810.1"/>
    </source>
</evidence>
<dbReference type="EMBL" id="CAEZYL010000120">
    <property type="protein sequence ID" value="CAB4731916.1"/>
    <property type="molecule type" value="Genomic_DNA"/>
</dbReference>
<dbReference type="InterPro" id="IPR001851">
    <property type="entry name" value="ABC_transp_permease"/>
</dbReference>
<evidence type="ECO:0000256" key="4">
    <source>
        <dbReference type="ARBA" id="ARBA00022519"/>
    </source>
</evidence>
<dbReference type="GO" id="GO:0022857">
    <property type="term" value="F:transmembrane transporter activity"/>
    <property type="evidence" value="ECO:0007669"/>
    <property type="project" value="InterPro"/>
</dbReference>
<evidence type="ECO:0000256" key="5">
    <source>
        <dbReference type="ARBA" id="ARBA00022692"/>
    </source>
</evidence>
<keyword evidence="3" id="KW-1003">Cell membrane</keyword>
<feature type="transmembrane region" description="Helical" evidence="8">
    <location>
        <begin position="225"/>
        <end position="247"/>
    </location>
</feature>
<dbReference type="CDD" id="cd06579">
    <property type="entry name" value="TM_PBP1_transp_AraH_like"/>
    <property type="match status" value="1"/>
</dbReference>
<dbReference type="EMBL" id="CAEZUD010000102">
    <property type="protein sequence ID" value="CAB4600268.1"/>
    <property type="molecule type" value="Genomic_DNA"/>
</dbReference>
<dbReference type="PANTHER" id="PTHR32196:SF29">
    <property type="entry name" value="AUTOINDUCER 2 IMPORT SYSTEM PERMEASE PROTEIN LSRC"/>
    <property type="match status" value="1"/>
</dbReference>
<evidence type="ECO:0000313" key="9">
    <source>
        <dbReference type="EMBL" id="CAB4540486.1"/>
    </source>
</evidence>
<feature type="transmembrane region" description="Helical" evidence="8">
    <location>
        <begin position="74"/>
        <end position="92"/>
    </location>
</feature>
<feature type="transmembrane region" description="Helical" evidence="8">
    <location>
        <begin position="21"/>
        <end position="40"/>
    </location>
</feature>
<feature type="transmembrane region" description="Helical" evidence="8">
    <location>
        <begin position="277"/>
        <end position="297"/>
    </location>
</feature>
<keyword evidence="5 8" id="KW-0812">Transmembrane</keyword>
<evidence type="ECO:0000256" key="6">
    <source>
        <dbReference type="ARBA" id="ARBA00022989"/>
    </source>
</evidence>
<keyword evidence="6 8" id="KW-1133">Transmembrane helix</keyword>
<reference evidence="10" key="1">
    <citation type="submission" date="2020-05" db="EMBL/GenBank/DDBJ databases">
        <authorList>
            <person name="Chiriac C."/>
            <person name="Salcher M."/>
            <person name="Ghai R."/>
            <person name="Kavagutti S V."/>
        </authorList>
    </citation>
    <scope>NUCLEOTIDE SEQUENCE</scope>
</reference>
<evidence type="ECO:0000256" key="2">
    <source>
        <dbReference type="ARBA" id="ARBA00022448"/>
    </source>
</evidence>
<evidence type="ECO:0000256" key="1">
    <source>
        <dbReference type="ARBA" id="ARBA00004651"/>
    </source>
</evidence>